<feature type="compositionally biased region" description="Basic and acidic residues" evidence="1">
    <location>
        <begin position="94"/>
        <end position="111"/>
    </location>
</feature>
<sequence>MHPNNFAETPYRHFLDVPAAEVTNILRVETTGELGRNRKVQILAEDAAGRLAVMQSSLWDESDQRRLITSYGFRPFSDSEPLSHQSVAGWIPAEPERNPDAGQQDREFLTP</sequence>
<comment type="caution">
    <text evidence="2">The sequence shown here is derived from an EMBL/GenBank/DDBJ whole genome shotgun (WGS) entry which is preliminary data.</text>
</comment>
<gene>
    <name evidence="2" type="ORF">H9639_05635</name>
</gene>
<evidence type="ECO:0000313" key="3">
    <source>
        <dbReference type="Proteomes" id="UP000609874"/>
    </source>
</evidence>
<evidence type="ECO:0000313" key="2">
    <source>
        <dbReference type="EMBL" id="MBD7994776.1"/>
    </source>
</evidence>
<protein>
    <submittedName>
        <fullName evidence="2">Uncharacterized protein</fullName>
    </submittedName>
</protein>
<organism evidence="2 3">
    <name type="scientific">Arthrobacter gallicola</name>
    <dbReference type="NCBI Taxonomy" id="2762225"/>
    <lineage>
        <taxon>Bacteria</taxon>
        <taxon>Bacillati</taxon>
        <taxon>Actinomycetota</taxon>
        <taxon>Actinomycetes</taxon>
        <taxon>Micrococcales</taxon>
        <taxon>Micrococcaceae</taxon>
        <taxon>Arthrobacter</taxon>
    </lineage>
</organism>
<proteinExistence type="predicted"/>
<evidence type="ECO:0000256" key="1">
    <source>
        <dbReference type="SAM" id="MobiDB-lite"/>
    </source>
</evidence>
<dbReference type="EMBL" id="JACSQD010000002">
    <property type="protein sequence ID" value="MBD7994776.1"/>
    <property type="molecule type" value="Genomic_DNA"/>
</dbReference>
<accession>A0ABR8URA9</accession>
<feature type="region of interest" description="Disordered" evidence="1">
    <location>
        <begin position="92"/>
        <end position="111"/>
    </location>
</feature>
<dbReference type="Proteomes" id="UP000609874">
    <property type="component" value="Unassembled WGS sequence"/>
</dbReference>
<reference evidence="2 3" key="1">
    <citation type="submission" date="2020-08" db="EMBL/GenBank/DDBJ databases">
        <title>A Genomic Blueprint of the Chicken Gut Microbiome.</title>
        <authorList>
            <person name="Gilroy R."/>
            <person name="Ravi A."/>
            <person name="Getino M."/>
            <person name="Pursley I."/>
            <person name="Horton D.L."/>
            <person name="Alikhan N.-F."/>
            <person name="Baker D."/>
            <person name="Gharbi K."/>
            <person name="Hall N."/>
            <person name="Watson M."/>
            <person name="Adriaenssens E.M."/>
            <person name="Foster-Nyarko E."/>
            <person name="Jarju S."/>
            <person name="Secka A."/>
            <person name="Antonio M."/>
            <person name="Oren A."/>
            <person name="Chaudhuri R."/>
            <person name="La Ragione R.M."/>
            <person name="Hildebrand F."/>
            <person name="Pallen M.J."/>
        </authorList>
    </citation>
    <scope>NUCLEOTIDE SEQUENCE [LARGE SCALE GENOMIC DNA]</scope>
    <source>
        <strain evidence="2 3">Sa2CUA1</strain>
    </source>
</reference>
<keyword evidence="3" id="KW-1185">Reference proteome</keyword>
<name>A0ABR8URA9_9MICC</name>
<dbReference type="RefSeq" id="WP_191807149.1">
    <property type="nucleotide sequence ID" value="NZ_JACSQD010000002.1"/>
</dbReference>